<feature type="compositionally biased region" description="Low complexity" evidence="3">
    <location>
        <begin position="848"/>
        <end position="858"/>
    </location>
</feature>
<evidence type="ECO:0000313" key="6">
    <source>
        <dbReference type="EMBL" id="GJJ08889.1"/>
    </source>
</evidence>
<organism evidence="6 7">
    <name type="scientific">Clathrus columnatus</name>
    <dbReference type="NCBI Taxonomy" id="1419009"/>
    <lineage>
        <taxon>Eukaryota</taxon>
        <taxon>Fungi</taxon>
        <taxon>Dikarya</taxon>
        <taxon>Basidiomycota</taxon>
        <taxon>Agaricomycotina</taxon>
        <taxon>Agaricomycetes</taxon>
        <taxon>Phallomycetidae</taxon>
        <taxon>Phallales</taxon>
        <taxon>Clathraceae</taxon>
        <taxon>Clathrus</taxon>
    </lineage>
</organism>
<dbReference type="Pfam" id="PF01562">
    <property type="entry name" value="Pep_M12B_propep"/>
    <property type="match status" value="1"/>
</dbReference>
<feature type="region of interest" description="Disordered" evidence="3">
    <location>
        <begin position="826"/>
        <end position="972"/>
    </location>
</feature>
<dbReference type="InterPro" id="IPR001590">
    <property type="entry name" value="Peptidase_M12B"/>
</dbReference>
<dbReference type="GO" id="GO:0046872">
    <property type="term" value="F:metal ion binding"/>
    <property type="evidence" value="ECO:0007669"/>
    <property type="project" value="UniProtKB-KW"/>
</dbReference>
<proteinExistence type="predicted"/>
<keyword evidence="7" id="KW-1185">Reference proteome</keyword>
<name>A0AAV5A817_9AGAM</name>
<dbReference type="InterPro" id="IPR002870">
    <property type="entry name" value="Peptidase_M12B_N"/>
</dbReference>
<protein>
    <recommendedName>
        <fullName evidence="5">Peptidase M12B domain-containing protein</fullName>
    </recommendedName>
</protein>
<evidence type="ECO:0000313" key="7">
    <source>
        <dbReference type="Proteomes" id="UP001050691"/>
    </source>
</evidence>
<dbReference type="GO" id="GO:0004222">
    <property type="term" value="F:metalloendopeptidase activity"/>
    <property type="evidence" value="ECO:0007669"/>
    <property type="project" value="InterPro"/>
</dbReference>
<feature type="binding site" evidence="2">
    <location>
        <position position="490"/>
    </location>
    <ligand>
        <name>Zn(2+)</name>
        <dbReference type="ChEBI" id="CHEBI:29105"/>
        <note>catalytic</note>
    </ligand>
</feature>
<dbReference type="PANTHER" id="PTHR11905:SF159">
    <property type="entry name" value="ADAM METALLOPROTEASE"/>
    <property type="match status" value="1"/>
</dbReference>
<dbReference type="PROSITE" id="PS50215">
    <property type="entry name" value="ADAM_MEPRO"/>
    <property type="match status" value="1"/>
</dbReference>
<feature type="compositionally biased region" description="Polar residues" evidence="3">
    <location>
        <begin position="884"/>
        <end position="931"/>
    </location>
</feature>
<keyword evidence="2" id="KW-0479">Metal-binding</keyword>
<feature type="signal peptide" evidence="4">
    <location>
        <begin position="1"/>
        <end position="30"/>
    </location>
</feature>
<comment type="caution">
    <text evidence="6">The sequence shown here is derived from an EMBL/GenBank/DDBJ whole genome shotgun (WGS) entry which is preliminary data.</text>
</comment>
<feature type="domain" description="Peptidase M12B" evidence="5">
    <location>
        <begin position="340"/>
        <end position="547"/>
    </location>
</feature>
<evidence type="ECO:0000256" key="4">
    <source>
        <dbReference type="SAM" id="SignalP"/>
    </source>
</evidence>
<keyword evidence="2" id="KW-0862">Zinc</keyword>
<dbReference type="Proteomes" id="UP001050691">
    <property type="component" value="Unassembled WGS sequence"/>
</dbReference>
<dbReference type="SUPFAM" id="SSF55486">
    <property type="entry name" value="Metalloproteases ('zincins'), catalytic domain"/>
    <property type="match status" value="1"/>
</dbReference>
<evidence type="ECO:0000256" key="3">
    <source>
        <dbReference type="SAM" id="MobiDB-lite"/>
    </source>
</evidence>
<feature type="chain" id="PRO_5043360593" description="Peptidase M12B domain-containing protein" evidence="4">
    <location>
        <begin position="31"/>
        <end position="972"/>
    </location>
</feature>
<feature type="active site" evidence="2">
    <location>
        <position position="491"/>
    </location>
</feature>
<feature type="compositionally biased region" description="Low complexity" evidence="3">
    <location>
        <begin position="865"/>
        <end position="874"/>
    </location>
</feature>
<feature type="binding site" evidence="2">
    <location>
        <position position="500"/>
    </location>
    <ligand>
        <name>Zn(2+)</name>
        <dbReference type="ChEBI" id="CHEBI:29105"/>
        <note>catalytic</note>
    </ligand>
</feature>
<keyword evidence="4" id="KW-0732">Signal</keyword>
<evidence type="ECO:0000256" key="1">
    <source>
        <dbReference type="ARBA" id="ARBA00023157"/>
    </source>
</evidence>
<feature type="compositionally biased region" description="Basic and acidic residues" evidence="3">
    <location>
        <begin position="955"/>
        <end position="972"/>
    </location>
</feature>
<dbReference type="Pfam" id="PF13688">
    <property type="entry name" value="Reprolysin_5"/>
    <property type="match status" value="1"/>
</dbReference>
<dbReference type="EMBL" id="BPWL01000003">
    <property type="protein sequence ID" value="GJJ08889.1"/>
    <property type="molecule type" value="Genomic_DNA"/>
</dbReference>
<keyword evidence="1" id="KW-1015">Disulfide bond</keyword>
<dbReference type="Gene3D" id="3.40.390.10">
    <property type="entry name" value="Collagenase (Catalytic Domain)"/>
    <property type="match status" value="1"/>
</dbReference>
<comment type="caution">
    <text evidence="2">Lacks conserved residue(s) required for the propagation of feature annotation.</text>
</comment>
<sequence>MFPEPSSIAYFRFAASLILFLLICLPHSEASSSPLRPLKHVVEPSISLQLYPRTTQLHRKSIPSASIDDDALQNLTYSDSFRLTVSAYGETYHLHLKPNNQLLHPSARINYYTTNVNGEVVLDRTEPLVRTRVKAYLGDVIHPDHTDNRLQEDLVGGLLKSEHHPLGWARILVHDEGNPNLGIPPHLEGAFSVNGIPHHIMAKEKYMRMKNPQDPIPETQDGSLIIFRDSDITPTKGTLSFSLSASPEGLVDDLRQNAPEHDSHFCNHDRLEWNRNPSLNPVLRQPKQATWLDELVYGSSWTQVNPNMSVWRRDDIVGNNMDGNFESHIGQTAGCPVDPSVIYMGVAADCEYVQQHGSQENATMAILNNWNLASSLYKQTFNVNLAVIELSVHDSTCPTITDPAFPWNTACNTNITLNDRLSVFSEWRGTRSSDSAGLWHLMSGCPTGTEIGVAWLGTLCQTTTTGTFGQFVSGTAVTTAGRNEWQVVSHEIGHNLGAIHDCVSGCDSSTLCCPLSTSQCDSSSQFIMSPTSQSNEAAFSPCTVGNICTLTLLLFNCRYTKTLQVHSCNQKSPIQHVSYHLILKFTPYLYKCAETALLKETKNAIQDLEFNHVVVIQQRVNLMQERRAILLMVLVVLQNVNLRQALKFVGLHWILDVIFRKCVMGHRLLVRGIELNQMVGFIFSKRLPCGPNGQSCASGQCTSLALQCQTVGASLGLEFACPSKGDTSCQVSCQTPSVPSQCTILQAQLIDGSPCGFGGTCSDGRCASGSLIATVKKRKRKTKHASPQKAFSVEIVAAVDSWMGGTSPTSQQREFAYFTGNREVHPSSTLTAGLPRSQHARPRPQPLQPIQRQQALPRGPRPRPQSRFQSQSQSHLEPEPQPQSPRQFNVIQTVTYTDGSSVRSQSNSDTHSIYISTPSIRSNNNYSTGGPPTSYRRPPHINQRSESLYPSWVESVREHGGQQDGQERRGYQ</sequence>
<dbReference type="AlphaFoldDB" id="A0AAV5A817"/>
<dbReference type="PANTHER" id="PTHR11905">
    <property type="entry name" value="ADAM A DISINTEGRIN AND METALLOPROTEASE DOMAIN"/>
    <property type="match status" value="1"/>
</dbReference>
<accession>A0AAV5A817</accession>
<dbReference type="InterPro" id="IPR024079">
    <property type="entry name" value="MetalloPept_cat_dom_sf"/>
</dbReference>
<feature type="binding site" evidence="2">
    <location>
        <position position="494"/>
    </location>
    <ligand>
        <name>Zn(2+)</name>
        <dbReference type="ChEBI" id="CHEBI:29105"/>
        <note>catalytic</note>
    </ligand>
</feature>
<gene>
    <name evidence="6" type="ORF">Clacol_003109</name>
</gene>
<evidence type="ECO:0000259" key="5">
    <source>
        <dbReference type="PROSITE" id="PS50215"/>
    </source>
</evidence>
<reference evidence="6" key="1">
    <citation type="submission" date="2021-10" db="EMBL/GenBank/DDBJ databases">
        <title>De novo Genome Assembly of Clathrus columnatus (Basidiomycota, Fungi) Using Illumina and Nanopore Sequence Data.</title>
        <authorList>
            <person name="Ogiso-Tanaka E."/>
            <person name="Itagaki H."/>
            <person name="Hosoya T."/>
            <person name="Hosaka K."/>
        </authorList>
    </citation>
    <scope>NUCLEOTIDE SEQUENCE</scope>
    <source>
        <strain evidence="6">MO-923</strain>
    </source>
</reference>
<dbReference type="GO" id="GO:0006508">
    <property type="term" value="P:proteolysis"/>
    <property type="evidence" value="ECO:0007669"/>
    <property type="project" value="InterPro"/>
</dbReference>
<evidence type="ECO:0000256" key="2">
    <source>
        <dbReference type="PROSITE-ProRule" id="PRU00276"/>
    </source>
</evidence>